<protein>
    <recommendedName>
        <fullName evidence="16 17">Na(+)-translocating NADH-quinone reductase subunit C</fullName>
        <shortName evidence="16 17">Na(+)-NQR subunit C</shortName>
        <shortName evidence="16 17">Na(+)-translocating NQR subunit C</shortName>
        <ecNumber evidence="16 17">7.2.1.1</ecNumber>
    </recommendedName>
    <alternativeName>
        <fullName evidence="16 17">NQR complex subunit C</fullName>
    </alternativeName>
    <alternativeName>
        <fullName evidence="16 17">NQR-1 subunit C</fullName>
    </alternativeName>
</protein>
<comment type="subunit">
    <text evidence="16 17">Composed of six subunits; NqrA, NqrB, NqrC, NqrD, NqrE and NqrF.</text>
</comment>
<evidence type="ECO:0000256" key="4">
    <source>
        <dbReference type="ARBA" id="ARBA00022553"/>
    </source>
</evidence>
<keyword evidence="7 16" id="KW-0812">Transmembrane</keyword>
<evidence type="ECO:0000256" key="5">
    <source>
        <dbReference type="ARBA" id="ARBA00022630"/>
    </source>
</evidence>
<feature type="modified residue" description="FMN phosphoryl threonine" evidence="16">
    <location>
        <position position="217"/>
    </location>
</feature>
<keyword evidence="10 16" id="KW-0520">NAD</keyword>
<evidence type="ECO:0000256" key="6">
    <source>
        <dbReference type="ARBA" id="ARBA00022643"/>
    </source>
</evidence>
<evidence type="ECO:0000256" key="15">
    <source>
        <dbReference type="ARBA" id="ARBA00023201"/>
    </source>
</evidence>
<comment type="function">
    <text evidence="16">NQR complex catalyzes the reduction of ubiquinone-1 to ubiquinol by two successive reactions, coupled with the transport of Na(+) ions from the cytoplasm to the periplasm. NqrA to NqrE are probably involved in the second step, the conversion of ubisemiquinone to ubiquinol.</text>
</comment>
<sequence>MDRNSNLYTFLYASGMVIVVAMLLAIASTALKPAQNKNIETEKKIDILRSIGKTDGIDEAKNKHKFVAEAFQKYIPEQLVVNINGDTIKGLEAFNIDMKVELSKPLEQRNLPLYVAKLDDGSIKYIIPLRGRGLWGPIWGYLALNSDLKTIYGATFAHQGETPGLGAEIATPEFQKQFRGKTIFEGDSILTFTSVKVVKGGASPDDTHGVDAISGGTITSKGLEKMLSDCLEPYQNYFEKIHKSL</sequence>
<keyword evidence="20" id="KW-1185">Reference proteome</keyword>
<evidence type="ECO:0000256" key="7">
    <source>
        <dbReference type="ARBA" id="ARBA00022692"/>
    </source>
</evidence>
<organism evidence="19 20">
    <name type="scientific">Tenuifilum thalassicum</name>
    <dbReference type="NCBI Taxonomy" id="2590900"/>
    <lineage>
        <taxon>Bacteria</taxon>
        <taxon>Pseudomonadati</taxon>
        <taxon>Bacteroidota</taxon>
        <taxon>Bacteroidia</taxon>
        <taxon>Bacteroidales</taxon>
        <taxon>Tenuifilaceae</taxon>
        <taxon>Tenuifilum</taxon>
    </lineage>
</organism>
<keyword evidence="6 16" id="KW-0288">FMN</keyword>
<dbReference type="GO" id="GO:0016655">
    <property type="term" value="F:oxidoreductase activity, acting on NAD(P)H, quinone or similar compound as acceptor"/>
    <property type="evidence" value="ECO:0007669"/>
    <property type="project" value="UniProtKB-UniRule"/>
</dbReference>
<dbReference type="SMART" id="SM00900">
    <property type="entry name" value="FMN_bind"/>
    <property type="match status" value="1"/>
</dbReference>
<evidence type="ECO:0000256" key="8">
    <source>
        <dbReference type="ARBA" id="ARBA00022967"/>
    </source>
</evidence>
<evidence type="ECO:0000256" key="2">
    <source>
        <dbReference type="ARBA" id="ARBA00022475"/>
    </source>
</evidence>
<gene>
    <name evidence="16 19" type="primary">nqrC</name>
    <name evidence="19" type="ORF">FHG85_04270</name>
</gene>
<proteinExistence type="inferred from homology"/>
<keyword evidence="12 16" id="KW-0406">Ion transport</keyword>
<dbReference type="InterPro" id="IPR010204">
    <property type="entry name" value="NqrC"/>
</dbReference>
<keyword evidence="4 16" id="KW-0597">Phosphoprotein</keyword>
<dbReference type="Proteomes" id="UP000500961">
    <property type="component" value="Chromosome"/>
</dbReference>
<dbReference type="Pfam" id="PF04205">
    <property type="entry name" value="FMN_bind"/>
    <property type="match status" value="1"/>
</dbReference>
<dbReference type="NCBIfam" id="TIGR01938">
    <property type="entry name" value="nqrC"/>
    <property type="match status" value="1"/>
</dbReference>
<evidence type="ECO:0000256" key="9">
    <source>
        <dbReference type="ARBA" id="ARBA00022989"/>
    </source>
</evidence>
<dbReference type="InterPro" id="IPR007329">
    <property type="entry name" value="FMN-bd"/>
</dbReference>
<keyword evidence="2 16" id="KW-1003">Cell membrane</keyword>
<feature type="transmembrane region" description="Helical" evidence="16">
    <location>
        <begin position="7"/>
        <end position="31"/>
    </location>
</feature>
<feature type="domain" description="FMN-binding" evidence="18">
    <location>
        <begin position="133"/>
        <end position="234"/>
    </location>
</feature>
<comment type="caution">
    <text evidence="16">Lacks conserved residue(s) required for the propagation of feature annotation.</text>
</comment>
<keyword evidence="8 16" id="KW-1278">Translocase</keyword>
<keyword evidence="5 16" id="KW-0285">Flavoprotein</keyword>
<comment type="cofactor">
    <cofactor evidence="16 17">
        <name>FMN</name>
        <dbReference type="ChEBI" id="CHEBI:58210"/>
    </cofactor>
</comment>
<dbReference type="EC" id="7.2.1.1" evidence="16 17"/>
<reference evidence="19 20" key="1">
    <citation type="submission" date="2019-07" db="EMBL/GenBank/DDBJ databases">
        <title>Thalassofilum flectens gen. nov., sp. nov., a novel moderate thermophilic anaerobe from a shallow sea hot spring in Kunashir Island (Russia), representing a new family in the order Bacteroidales, and proposal of Thalassofilacea fam. nov.</title>
        <authorList>
            <person name="Kochetkova T.V."/>
            <person name="Podosokorskaya O.A."/>
            <person name="Novikov A."/>
            <person name="Elcheninov A.G."/>
            <person name="Toshchakov S.V."/>
            <person name="Kublanov I.V."/>
        </authorList>
    </citation>
    <scope>NUCLEOTIDE SEQUENCE [LARGE SCALE GENOMIC DNA]</scope>
    <source>
        <strain evidence="19 20">38-H</strain>
    </source>
</reference>
<keyword evidence="13 16" id="KW-0830">Ubiquinone</keyword>
<dbReference type="EMBL" id="CP041345">
    <property type="protein sequence ID" value="QKG81208.1"/>
    <property type="molecule type" value="Genomic_DNA"/>
</dbReference>
<evidence type="ECO:0000256" key="14">
    <source>
        <dbReference type="ARBA" id="ARBA00023136"/>
    </source>
</evidence>
<comment type="catalytic activity">
    <reaction evidence="16 17">
        <text>a ubiquinone + n Na(+)(in) + NADH + H(+) = a ubiquinol + n Na(+)(out) + NAD(+)</text>
        <dbReference type="Rhea" id="RHEA:47748"/>
        <dbReference type="Rhea" id="RHEA-COMP:9565"/>
        <dbReference type="Rhea" id="RHEA-COMP:9566"/>
        <dbReference type="ChEBI" id="CHEBI:15378"/>
        <dbReference type="ChEBI" id="CHEBI:16389"/>
        <dbReference type="ChEBI" id="CHEBI:17976"/>
        <dbReference type="ChEBI" id="CHEBI:29101"/>
        <dbReference type="ChEBI" id="CHEBI:57540"/>
        <dbReference type="ChEBI" id="CHEBI:57945"/>
        <dbReference type="EC" id="7.2.1.1"/>
    </reaction>
</comment>
<evidence type="ECO:0000256" key="1">
    <source>
        <dbReference type="ARBA" id="ARBA00022448"/>
    </source>
</evidence>
<accession>A0A7D3XX95</accession>
<evidence type="ECO:0000256" key="12">
    <source>
        <dbReference type="ARBA" id="ARBA00023065"/>
    </source>
</evidence>
<keyword evidence="14 16" id="KW-0472">Membrane</keyword>
<evidence type="ECO:0000313" key="20">
    <source>
        <dbReference type="Proteomes" id="UP000500961"/>
    </source>
</evidence>
<evidence type="ECO:0000256" key="10">
    <source>
        <dbReference type="ARBA" id="ARBA00023027"/>
    </source>
</evidence>
<keyword evidence="15 16" id="KW-0739">Sodium transport</keyword>
<comment type="similarity">
    <text evidence="16 17">Belongs to the NqrC family.</text>
</comment>
<evidence type="ECO:0000256" key="13">
    <source>
        <dbReference type="ARBA" id="ARBA00023075"/>
    </source>
</evidence>
<dbReference type="PANTHER" id="PTHR37838">
    <property type="entry name" value="NA(+)-TRANSLOCATING NADH-QUINONE REDUCTASE SUBUNIT C"/>
    <property type="match status" value="1"/>
</dbReference>
<keyword evidence="9 16" id="KW-1133">Transmembrane helix</keyword>
<dbReference type="KEGG" id="ttz:FHG85_04270"/>
<name>A0A7D3XX95_9BACT</name>
<dbReference type="GO" id="GO:0006814">
    <property type="term" value="P:sodium ion transport"/>
    <property type="evidence" value="ECO:0007669"/>
    <property type="project" value="UniProtKB-UniRule"/>
</dbReference>
<evidence type="ECO:0000256" key="17">
    <source>
        <dbReference type="PIRNR" id="PIRNR009437"/>
    </source>
</evidence>
<dbReference type="GO" id="GO:0005886">
    <property type="term" value="C:plasma membrane"/>
    <property type="evidence" value="ECO:0007669"/>
    <property type="project" value="UniProtKB-SubCell"/>
</dbReference>
<evidence type="ECO:0000256" key="16">
    <source>
        <dbReference type="HAMAP-Rule" id="MF_00427"/>
    </source>
</evidence>
<dbReference type="HAMAP" id="MF_00427">
    <property type="entry name" value="NqrC"/>
    <property type="match status" value="1"/>
</dbReference>
<evidence type="ECO:0000256" key="3">
    <source>
        <dbReference type="ARBA" id="ARBA00022519"/>
    </source>
</evidence>
<keyword evidence="1 16" id="KW-0813">Transport</keyword>
<keyword evidence="3" id="KW-0997">Cell inner membrane</keyword>
<evidence type="ECO:0000256" key="11">
    <source>
        <dbReference type="ARBA" id="ARBA00023053"/>
    </source>
</evidence>
<dbReference type="AlphaFoldDB" id="A0A7D3XX95"/>
<comment type="subcellular location">
    <subcellularLocation>
        <location evidence="16">Cell membrane</location>
        <topology evidence="16">Single-pass membrane protein</topology>
    </subcellularLocation>
</comment>
<evidence type="ECO:0000313" key="19">
    <source>
        <dbReference type="EMBL" id="QKG81208.1"/>
    </source>
</evidence>
<dbReference type="GO" id="GO:0010181">
    <property type="term" value="F:FMN binding"/>
    <property type="evidence" value="ECO:0007669"/>
    <property type="project" value="UniProtKB-UniRule"/>
</dbReference>
<evidence type="ECO:0000259" key="18">
    <source>
        <dbReference type="SMART" id="SM00900"/>
    </source>
</evidence>
<dbReference type="PANTHER" id="PTHR37838:SF1">
    <property type="entry name" value="NA(+)-TRANSLOCATING NADH-QUINONE REDUCTASE SUBUNIT C"/>
    <property type="match status" value="1"/>
</dbReference>
<dbReference type="PIRSF" id="PIRSF009437">
    <property type="entry name" value="NQR-1_subunit_C"/>
    <property type="match status" value="1"/>
</dbReference>
<keyword evidence="11 16" id="KW-0915">Sodium</keyword>